<keyword evidence="2" id="KW-1185">Reference proteome</keyword>
<proteinExistence type="predicted"/>
<protein>
    <recommendedName>
        <fullName evidence="3">D-glucuronyl C5-epimerase C-terminal domain-containing protein</fullName>
    </recommendedName>
</protein>
<dbReference type="PROSITE" id="PS51257">
    <property type="entry name" value="PROKAR_LIPOPROTEIN"/>
    <property type="match status" value="1"/>
</dbReference>
<gene>
    <name evidence="1" type="ORF">ABID56_001180</name>
</gene>
<evidence type="ECO:0008006" key="3">
    <source>
        <dbReference type="Google" id="ProtNLM"/>
    </source>
</evidence>
<organism evidence="1 2">
    <name type="scientific">Alkalibacillus flavidus</name>
    <dbReference type="NCBI Taxonomy" id="546021"/>
    <lineage>
        <taxon>Bacteria</taxon>
        <taxon>Bacillati</taxon>
        <taxon>Bacillota</taxon>
        <taxon>Bacilli</taxon>
        <taxon>Bacillales</taxon>
        <taxon>Bacillaceae</taxon>
        <taxon>Alkalibacillus</taxon>
    </lineage>
</organism>
<evidence type="ECO:0000313" key="1">
    <source>
        <dbReference type="EMBL" id="MET3683090.1"/>
    </source>
</evidence>
<comment type="caution">
    <text evidence="1">The sequence shown here is derived from an EMBL/GenBank/DDBJ whole genome shotgun (WGS) entry which is preliminary data.</text>
</comment>
<dbReference type="EMBL" id="JBEPMX010000004">
    <property type="protein sequence ID" value="MET3683090.1"/>
    <property type="molecule type" value="Genomic_DNA"/>
</dbReference>
<evidence type="ECO:0000313" key="2">
    <source>
        <dbReference type="Proteomes" id="UP001549167"/>
    </source>
</evidence>
<reference evidence="1 2" key="1">
    <citation type="submission" date="2024-06" db="EMBL/GenBank/DDBJ databases">
        <title>Genomic Encyclopedia of Type Strains, Phase IV (KMG-IV): sequencing the most valuable type-strain genomes for metagenomic binning, comparative biology and taxonomic classification.</title>
        <authorList>
            <person name="Goeker M."/>
        </authorList>
    </citation>
    <scope>NUCLEOTIDE SEQUENCE [LARGE SCALE GENOMIC DNA]</scope>
    <source>
        <strain evidence="1 2">DSM 23520</strain>
    </source>
</reference>
<accession>A0ABV2KU31</accession>
<dbReference type="Proteomes" id="UP001549167">
    <property type="component" value="Unassembled WGS sequence"/>
</dbReference>
<sequence length="529" mass="61507">MKNYILTSIIMVLGVLFIYGCTDDGEDNEHNTQNKSETGFGLTEDNHSFKFNDLTFSMNDNFDIIFNEETTKDWGHAEDYIYTYNIEHDGNHVANLKVTNRTFEEGGILFTEIKEEGSPDVTFDLTYDVDIDDAWHSFDELDYTFNHNPTVGVDPLKGPSTLLNSEEGSYLFGRGTLSHDTTEEYEEGNQSQVRVLDEMLEEESLDPIEYEWNFDGKAEQFQTWVMYSDEKLIEDEAYIDEIKTDMVENYRRYQKWLTPDGIYAKLPWSVKPFDEMGYGRNIGYQFRSEHRKQYHKKEELYDVLFMRNMITSIEVIKDDFPSYDLPPTEYTSSWLQQPYGLQAPYLDTRHLSGLGLFYLNMMEIFEVDYMDEYLLYADYLVESLDDPSNSFSVGNDYRLIGDYDGPGLTEIPHASLNHVLAEIHYLMKAYFETDDTTYLDAAHDMRSAVEEIGTDWIREEGEYAGDLWYQINSDLTFSGNDYACLTLEDLHFAQEDFAQTEYGKSDMLETLYESKLNSGVCDNAPHLSD</sequence>
<dbReference type="RefSeq" id="WP_354219683.1">
    <property type="nucleotide sequence ID" value="NZ_JBEPMX010000004.1"/>
</dbReference>
<name>A0ABV2KU31_9BACI</name>